<feature type="domain" description="D-serine dehydratase-like" evidence="3">
    <location>
        <begin position="263"/>
        <end position="378"/>
    </location>
</feature>
<dbReference type="GO" id="GO:0036088">
    <property type="term" value="P:D-serine catabolic process"/>
    <property type="evidence" value="ECO:0007669"/>
    <property type="project" value="TreeGrafter"/>
</dbReference>
<dbReference type="Pfam" id="PF14031">
    <property type="entry name" value="D-ser_dehydrat"/>
    <property type="match status" value="1"/>
</dbReference>
<dbReference type="Proteomes" id="UP000676409">
    <property type="component" value="Chromosome"/>
</dbReference>
<dbReference type="Pfam" id="PF01168">
    <property type="entry name" value="Ala_racemase_N"/>
    <property type="match status" value="1"/>
</dbReference>
<dbReference type="InterPro" id="IPR026956">
    <property type="entry name" value="D-ser_dehydrat-like_dom"/>
</dbReference>
<dbReference type="Gene3D" id="2.40.37.20">
    <property type="entry name" value="D-serine dehydratase-like domain"/>
    <property type="match status" value="1"/>
</dbReference>
<dbReference type="AlphaFoldDB" id="A0A975G3E9"/>
<evidence type="ECO:0000313" key="4">
    <source>
        <dbReference type="EMBL" id="QUD89961.1"/>
    </source>
</evidence>
<dbReference type="GO" id="GO:0008784">
    <property type="term" value="F:alanine racemase activity"/>
    <property type="evidence" value="ECO:0007669"/>
    <property type="project" value="UniProtKB-EC"/>
</dbReference>
<dbReference type="KEGG" id="caul:KCG34_08885"/>
<name>A0A975G3E9_9CAUL</name>
<protein>
    <submittedName>
        <fullName evidence="4">Alanine racemase</fullName>
        <ecNumber evidence="4">5.1.1.1</ecNumber>
    </submittedName>
</protein>
<dbReference type="RefSeq" id="WP_211940012.1">
    <property type="nucleotide sequence ID" value="NZ_CP073078.1"/>
</dbReference>
<dbReference type="GO" id="GO:0008721">
    <property type="term" value="F:D-serine ammonia-lyase activity"/>
    <property type="evidence" value="ECO:0007669"/>
    <property type="project" value="TreeGrafter"/>
</dbReference>
<dbReference type="SUPFAM" id="SSF51419">
    <property type="entry name" value="PLP-binding barrel"/>
    <property type="match status" value="1"/>
</dbReference>
<proteinExistence type="inferred from homology"/>
<keyword evidence="4" id="KW-0413">Isomerase</keyword>
<dbReference type="InterPro" id="IPR001608">
    <property type="entry name" value="Ala_racemase_N"/>
</dbReference>
<organism evidence="4 5">
    <name type="scientific">Phenylobacterium montanum</name>
    <dbReference type="NCBI Taxonomy" id="2823693"/>
    <lineage>
        <taxon>Bacteria</taxon>
        <taxon>Pseudomonadati</taxon>
        <taxon>Pseudomonadota</taxon>
        <taxon>Alphaproteobacteria</taxon>
        <taxon>Caulobacterales</taxon>
        <taxon>Caulobacteraceae</taxon>
        <taxon>Phenylobacterium</taxon>
    </lineage>
</organism>
<dbReference type="InterPro" id="IPR051466">
    <property type="entry name" value="D-amino_acid_metab_enzyme"/>
</dbReference>
<accession>A0A975G3E9</accession>
<keyword evidence="2" id="KW-0456">Lyase</keyword>
<dbReference type="PANTHER" id="PTHR28004:SF2">
    <property type="entry name" value="D-SERINE DEHYDRATASE"/>
    <property type="match status" value="1"/>
</dbReference>
<evidence type="ECO:0000256" key="1">
    <source>
        <dbReference type="ARBA" id="ARBA00005323"/>
    </source>
</evidence>
<dbReference type="EC" id="5.1.1.1" evidence="4"/>
<dbReference type="SMART" id="SM01119">
    <property type="entry name" value="D-ser_dehydrat"/>
    <property type="match status" value="1"/>
</dbReference>
<dbReference type="EMBL" id="CP073078">
    <property type="protein sequence ID" value="QUD89961.1"/>
    <property type="molecule type" value="Genomic_DNA"/>
</dbReference>
<evidence type="ECO:0000256" key="2">
    <source>
        <dbReference type="ARBA" id="ARBA00023239"/>
    </source>
</evidence>
<dbReference type="Gene3D" id="3.20.20.10">
    <property type="entry name" value="Alanine racemase"/>
    <property type="match status" value="1"/>
</dbReference>
<sequence>MADDFFTLARPPMTPALVVRREALLANLKAMQGFCDAAGVALRAHGKMHKCSTLGRLQVDLGAKGLCCQTVGEAETYAAAGIKDLLVTAPIPPWGPARLATLAKGGTDIACVADDAGQIERLSAAAVAAGITIRVVIDLDLGLHRAGAAPDQAVALARAASAAPGLSFAGIQAYLGHLQHLPDIAQRRAADEAALVRLKAVVTELTEAGLAPGIVTGGGTGTYVTDLASGVFNEIQAGSYAFMDVEYGDCGAPDGGEWPFRPALFVAASVVSARHKTHVSIDAGLKAFSVDGPAARVLAGAAPGSRWRSMGDEHGAIFHPSAPEAMKAAGGPDPIGALDADPAFPWPADAPRSGDVVWLQPGHCDPTVNLYDALYVADEDGRIELWPVDARRRNAL</sequence>
<comment type="similarity">
    <text evidence="1">Belongs to the DSD1 family.</text>
</comment>
<evidence type="ECO:0000313" key="5">
    <source>
        <dbReference type="Proteomes" id="UP000676409"/>
    </source>
</evidence>
<dbReference type="InterPro" id="IPR042208">
    <property type="entry name" value="D-ser_dehydrat-like_sf"/>
</dbReference>
<evidence type="ECO:0000259" key="3">
    <source>
        <dbReference type="SMART" id="SM01119"/>
    </source>
</evidence>
<keyword evidence="5" id="KW-1185">Reference proteome</keyword>
<reference evidence="4" key="1">
    <citation type="submission" date="2021-04" db="EMBL/GenBank/DDBJ databases">
        <title>The complete genome sequence of Caulobacter sp. S6.</title>
        <authorList>
            <person name="Tang Y."/>
            <person name="Ouyang W."/>
            <person name="Liu Q."/>
            <person name="Huang B."/>
            <person name="Guo Z."/>
            <person name="Lei P."/>
        </authorList>
    </citation>
    <scope>NUCLEOTIDE SEQUENCE</scope>
    <source>
        <strain evidence="4">S6</strain>
    </source>
</reference>
<dbReference type="PANTHER" id="PTHR28004">
    <property type="entry name" value="ZGC:162816-RELATED"/>
    <property type="match status" value="1"/>
</dbReference>
<dbReference type="InterPro" id="IPR029066">
    <property type="entry name" value="PLP-binding_barrel"/>
</dbReference>
<gene>
    <name evidence="4" type="ORF">KCG34_08885</name>
</gene>